<feature type="binding site" evidence="7">
    <location>
        <position position="121"/>
    </location>
    <ligand>
        <name>Fe cation</name>
        <dbReference type="ChEBI" id="CHEBI:24875"/>
    </ligand>
</feature>
<feature type="region of interest" description="Disordered" evidence="8">
    <location>
        <begin position="347"/>
        <end position="367"/>
    </location>
</feature>
<sequence>MTTAQDLFVLGVETSCDDTAAAIIRRRPDGSCQILSNEVWAQHEDHAAFGGVVPEIAARSHVERLDSTIEKAVAVAGIAFDRLSAVAATAGPGLVGGVMVGLTTAKAIALAHDLPLIPLNHLEGHALSARMTEPAAFPYLLLLISGGHTQLIHVKSVGDYVRLGTTIDDAAGESFDKTAKLLGLGAPGGPMVEAAATGGRADRFDLPRPLAQRDGCDFSFSGLKTAVREAATNIESPSGQDVADIAASFQHAAARHLAQRTQKAMEILDPPIGNRRLVVAGGVAANCSVKNMLQKLCAANSWQLMVPPPKYCTDNGAMIAWAGAERIVAGMVPNPHDVMGLAPRARWPLAPHKDGGKLGSGRKGPKA</sequence>
<evidence type="ECO:0000259" key="9">
    <source>
        <dbReference type="Pfam" id="PF00814"/>
    </source>
</evidence>
<dbReference type="PANTHER" id="PTHR11735:SF6">
    <property type="entry name" value="TRNA N6-ADENOSINE THREONYLCARBAMOYLTRANSFERASE, MITOCHONDRIAL"/>
    <property type="match status" value="1"/>
</dbReference>
<feature type="binding site" evidence="7">
    <location>
        <position position="314"/>
    </location>
    <ligand>
        <name>Fe cation</name>
        <dbReference type="ChEBI" id="CHEBI:24875"/>
    </ligand>
</feature>
<name>A0ABV3Z273_9PROT</name>
<dbReference type="SUPFAM" id="SSF53067">
    <property type="entry name" value="Actin-like ATPase domain"/>
    <property type="match status" value="2"/>
</dbReference>
<dbReference type="InterPro" id="IPR017860">
    <property type="entry name" value="Peptidase_M22_CS"/>
</dbReference>
<dbReference type="EMBL" id="JBEHZE010000001">
    <property type="protein sequence ID" value="MEX6632890.1"/>
    <property type="molecule type" value="Genomic_DNA"/>
</dbReference>
<dbReference type="InterPro" id="IPR017861">
    <property type="entry name" value="KAE1/TsaD"/>
</dbReference>
<feature type="binding site" evidence="7">
    <location>
        <position position="125"/>
    </location>
    <ligand>
        <name>Fe cation</name>
        <dbReference type="ChEBI" id="CHEBI:24875"/>
    </ligand>
</feature>
<gene>
    <name evidence="7 10" type="primary">tsaD</name>
    <name evidence="10" type="ORF">ABFZ84_04950</name>
</gene>
<evidence type="ECO:0000256" key="6">
    <source>
        <dbReference type="ARBA" id="ARBA00048117"/>
    </source>
</evidence>
<feature type="compositionally biased region" description="Gly residues" evidence="8">
    <location>
        <begin position="357"/>
        <end position="367"/>
    </location>
</feature>
<dbReference type="PRINTS" id="PR00789">
    <property type="entry name" value="OSIALOPTASE"/>
</dbReference>
<dbReference type="CDD" id="cd24133">
    <property type="entry name" value="ASKHA_NBD_TsaD_bac"/>
    <property type="match status" value="1"/>
</dbReference>
<dbReference type="InterPro" id="IPR000905">
    <property type="entry name" value="Gcp-like_dom"/>
</dbReference>
<evidence type="ECO:0000256" key="7">
    <source>
        <dbReference type="HAMAP-Rule" id="MF_01445"/>
    </source>
</evidence>
<dbReference type="NCBIfam" id="TIGR03723">
    <property type="entry name" value="T6A_TsaD_YgjD"/>
    <property type="match status" value="1"/>
</dbReference>
<dbReference type="GO" id="GO:0061711">
    <property type="term" value="F:tRNA N(6)-L-threonylcarbamoyladenine synthase activity"/>
    <property type="evidence" value="ECO:0007669"/>
    <property type="project" value="UniProtKB-EC"/>
</dbReference>
<accession>A0ABV3Z273</accession>
<feature type="binding site" evidence="7">
    <location>
        <begin position="143"/>
        <end position="147"/>
    </location>
    <ligand>
        <name>substrate</name>
    </ligand>
</feature>
<keyword evidence="7" id="KW-0963">Cytoplasm</keyword>
<evidence type="ECO:0000256" key="3">
    <source>
        <dbReference type="ARBA" id="ARBA00022723"/>
    </source>
</evidence>
<dbReference type="InterPro" id="IPR043129">
    <property type="entry name" value="ATPase_NBD"/>
</dbReference>
<comment type="similarity">
    <text evidence="7">Belongs to the KAE1 / TsaD family.</text>
</comment>
<feature type="binding site" evidence="7">
    <location>
        <position position="176"/>
    </location>
    <ligand>
        <name>substrate</name>
    </ligand>
</feature>
<comment type="caution">
    <text evidence="10">The sequence shown here is derived from an EMBL/GenBank/DDBJ whole genome shotgun (WGS) entry which is preliminary data.</text>
</comment>
<feature type="binding site" evidence="7">
    <location>
        <position position="193"/>
    </location>
    <ligand>
        <name>substrate</name>
    </ligand>
</feature>
<dbReference type="PANTHER" id="PTHR11735">
    <property type="entry name" value="TRNA N6-ADENOSINE THREONYLCARBAMOYLTRANSFERASE"/>
    <property type="match status" value="1"/>
</dbReference>
<dbReference type="Gene3D" id="3.30.420.40">
    <property type="match status" value="2"/>
</dbReference>
<keyword evidence="2 7" id="KW-0819">tRNA processing</keyword>
<evidence type="ECO:0000313" key="11">
    <source>
        <dbReference type="Proteomes" id="UP001560685"/>
    </source>
</evidence>
<dbReference type="PROSITE" id="PS01016">
    <property type="entry name" value="GLYCOPROTEASE"/>
    <property type="match status" value="1"/>
</dbReference>
<evidence type="ECO:0000256" key="2">
    <source>
        <dbReference type="ARBA" id="ARBA00022694"/>
    </source>
</evidence>
<keyword evidence="11" id="KW-1185">Reference proteome</keyword>
<keyword evidence="1 7" id="KW-0808">Transferase</keyword>
<comment type="function">
    <text evidence="7">Required for the formation of a threonylcarbamoyl group on adenosine at position 37 (t(6)A37) in tRNAs that read codons beginning with adenine. Is involved in the transfer of the threonylcarbamoyl moiety of threonylcarbamoyl-AMP (TC-AMP) to the N6 group of A37, together with TsaE and TsaB. TsaD likely plays a direct catalytic role in this reaction.</text>
</comment>
<evidence type="ECO:0000313" key="10">
    <source>
        <dbReference type="EMBL" id="MEX6632890.1"/>
    </source>
</evidence>
<comment type="subcellular location">
    <subcellularLocation>
        <location evidence="7">Cytoplasm</location>
    </subcellularLocation>
</comment>
<keyword evidence="3 7" id="KW-0479">Metal-binding</keyword>
<proteinExistence type="inferred from homology"/>
<keyword evidence="4 7" id="KW-0408">Iron</keyword>
<evidence type="ECO:0000256" key="1">
    <source>
        <dbReference type="ARBA" id="ARBA00022679"/>
    </source>
</evidence>
<organism evidence="10 11">
    <name type="scientific">Hyphococcus lacteus</name>
    <dbReference type="NCBI Taxonomy" id="3143536"/>
    <lineage>
        <taxon>Bacteria</taxon>
        <taxon>Pseudomonadati</taxon>
        <taxon>Pseudomonadota</taxon>
        <taxon>Alphaproteobacteria</taxon>
        <taxon>Parvularculales</taxon>
        <taxon>Parvularculaceae</taxon>
        <taxon>Hyphococcus</taxon>
    </lineage>
</organism>
<evidence type="ECO:0000256" key="5">
    <source>
        <dbReference type="ARBA" id="ARBA00023315"/>
    </source>
</evidence>
<feature type="binding site" evidence="7">
    <location>
        <position position="189"/>
    </location>
    <ligand>
        <name>substrate</name>
    </ligand>
</feature>
<feature type="domain" description="Gcp-like" evidence="9">
    <location>
        <begin position="33"/>
        <end position="321"/>
    </location>
</feature>
<dbReference type="Proteomes" id="UP001560685">
    <property type="component" value="Unassembled WGS sequence"/>
</dbReference>
<dbReference type="NCBIfam" id="TIGR00329">
    <property type="entry name" value="gcp_kae1"/>
    <property type="match status" value="1"/>
</dbReference>
<evidence type="ECO:0000256" key="4">
    <source>
        <dbReference type="ARBA" id="ARBA00023004"/>
    </source>
</evidence>
<comment type="catalytic activity">
    <reaction evidence="6 7">
        <text>L-threonylcarbamoyladenylate + adenosine(37) in tRNA = N(6)-L-threonylcarbamoyladenosine(37) in tRNA + AMP + H(+)</text>
        <dbReference type="Rhea" id="RHEA:37059"/>
        <dbReference type="Rhea" id="RHEA-COMP:10162"/>
        <dbReference type="Rhea" id="RHEA-COMP:10163"/>
        <dbReference type="ChEBI" id="CHEBI:15378"/>
        <dbReference type="ChEBI" id="CHEBI:73682"/>
        <dbReference type="ChEBI" id="CHEBI:74411"/>
        <dbReference type="ChEBI" id="CHEBI:74418"/>
        <dbReference type="ChEBI" id="CHEBI:456215"/>
        <dbReference type="EC" id="2.3.1.234"/>
    </reaction>
</comment>
<keyword evidence="5 7" id="KW-0012">Acyltransferase</keyword>
<dbReference type="Pfam" id="PF00814">
    <property type="entry name" value="TsaD"/>
    <property type="match status" value="1"/>
</dbReference>
<evidence type="ECO:0000256" key="8">
    <source>
        <dbReference type="SAM" id="MobiDB-lite"/>
    </source>
</evidence>
<reference evidence="10 11" key="1">
    <citation type="submission" date="2024-05" db="EMBL/GenBank/DDBJ databases">
        <title>Three bacterial strains, DH-69, EH-24, and ECK-19 isolated from coastal sediments.</title>
        <authorList>
            <person name="Ye Y.-Q."/>
            <person name="Du Z.-J."/>
        </authorList>
    </citation>
    <scope>NUCLEOTIDE SEQUENCE [LARGE SCALE GENOMIC DNA]</scope>
    <source>
        <strain evidence="10 11">ECK-19</strain>
    </source>
</reference>
<dbReference type="InterPro" id="IPR022450">
    <property type="entry name" value="TsaD"/>
</dbReference>
<dbReference type="RefSeq" id="WP_369312825.1">
    <property type="nucleotide sequence ID" value="NZ_JBEHZE010000001.1"/>
</dbReference>
<protein>
    <recommendedName>
        <fullName evidence="7">tRNA N6-adenosine threonylcarbamoyltransferase</fullName>
        <ecNumber evidence="7">2.3.1.234</ecNumber>
    </recommendedName>
    <alternativeName>
        <fullName evidence="7">N6-L-threonylcarbamoyladenine synthase</fullName>
        <shortName evidence="7">t(6)A synthase</shortName>
    </alternativeName>
    <alternativeName>
        <fullName evidence="7">t(6)A37 threonylcarbamoyladenosine biosynthesis protein TsaD</fullName>
    </alternativeName>
    <alternativeName>
        <fullName evidence="7">tRNA threonylcarbamoyladenosine biosynthesis protein TsaD</fullName>
    </alternativeName>
</protein>
<feature type="binding site" evidence="7">
    <location>
        <position position="286"/>
    </location>
    <ligand>
        <name>substrate</name>
    </ligand>
</feature>
<dbReference type="HAMAP" id="MF_01445">
    <property type="entry name" value="TsaD"/>
    <property type="match status" value="1"/>
</dbReference>
<dbReference type="EC" id="2.3.1.234" evidence="7"/>
<comment type="cofactor">
    <cofactor evidence="7">
        <name>Fe(2+)</name>
        <dbReference type="ChEBI" id="CHEBI:29033"/>
    </cofactor>
    <text evidence="7">Binds 1 Fe(2+) ion per subunit.</text>
</comment>